<evidence type="ECO:0000313" key="13">
    <source>
        <dbReference type="Proteomes" id="UP000323454"/>
    </source>
</evidence>
<dbReference type="EMBL" id="VUOB01000037">
    <property type="protein sequence ID" value="KAA2260167.1"/>
    <property type="molecule type" value="Genomic_DNA"/>
</dbReference>
<comment type="function">
    <text evidence="10">Na(+)/H(+) antiporter that extrudes sodium in exchange for external protons.</text>
</comment>
<dbReference type="Gene3D" id="6.10.140.1330">
    <property type="match status" value="1"/>
</dbReference>
<comment type="caution">
    <text evidence="10">Lacks conserved residue(s) required for the propagation of feature annotation.</text>
</comment>
<dbReference type="AlphaFoldDB" id="A0A5B2X9J0"/>
<evidence type="ECO:0000256" key="1">
    <source>
        <dbReference type="ARBA" id="ARBA00004651"/>
    </source>
</evidence>
<evidence type="ECO:0000259" key="11">
    <source>
        <dbReference type="Pfam" id="PF00999"/>
    </source>
</evidence>
<feature type="domain" description="Cation/H+ exchanger transmembrane" evidence="11">
    <location>
        <begin position="5"/>
        <end position="398"/>
    </location>
</feature>
<dbReference type="GO" id="GO:0015386">
    <property type="term" value="F:potassium:proton antiporter activity"/>
    <property type="evidence" value="ECO:0007669"/>
    <property type="project" value="TreeGrafter"/>
</dbReference>
<dbReference type="GO" id="GO:0051453">
    <property type="term" value="P:regulation of intracellular pH"/>
    <property type="evidence" value="ECO:0007669"/>
    <property type="project" value="TreeGrafter"/>
</dbReference>
<feature type="transmembrane region" description="Helical" evidence="10">
    <location>
        <begin position="77"/>
        <end position="99"/>
    </location>
</feature>
<dbReference type="GO" id="GO:0098719">
    <property type="term" value="P:sodium ion import across plasma membrane"/>
    <property type="evidence" value="ECO:0007669"/>
    <property type="project" value="TreeGrafter"/>
</dbReference>
<comment type="similarity">
    <text evidence="10">Belongs to the monovalent cation:proton antiporter 1 (CPA1) transporter (TC 2.A.36) family.</text>
</comment>
<dbReference type="Pfam" id="PF00999">
    <property type="entry name" value="Na_H_Exchanger"/>
    <property type="match status" value="1"/>
</dbReference>
<evidence type="ECO:0000256" key="3">
    <source>
        <dbReference type="ARBA" id="ARBA00022475"/>
    </source>
</evidence>
<keyword evidence="13" id="KW-1185">Reference proteome</keyword>
<keyword evidence="8 10" id="KW-0472">Membrane</keyword>
<keyword evidence="5 10" id="KW-1133">Transmembrane helix</keyword>
<evidence type="ECO:0000256" key="6">
    <source>
        <dbReference type="ARBA" id="ARBA00023053"/>
    </source>
</evidence>
<feature type="transmembrane region" description="Helical" evidence="10">
    <location>
        <begin position="257"/>
        <end position="276"/>
    </location>
</feature>
<accession>A0A5B2X9J0</accession>
<evidence type="ECO:0000256" key="7">
    <source>
        <dbReference type="ARBA" id="ARBA00023065"/>
    </source>
</evidence>
<comment type="subcellular location">
    <subcellularLocation>
        <location evidence="1 10">Cell membrane</location>
        <topology evidence="1 10">Multi-pass membrane protein</topology>
    </subcellularLocation>
</comment>
<dbReference type="PANTHER" id="PTHR10110:SF86">
    <property type="entry name" value="SODIUM_HYDROGEN EXCHANGER 7"/>
    <property type="match status" value="1"/>
</dbReference>
<keyword evidence="3 10" id="KW-1003">Cell membrane</keyword>
<evidence type="ECO:0000256" key="9">
    <source>
        <dbReference type="ARBA" id="ARBA00023201"/>
    </source>
</evidence>
<evidence type="ECO:0000256" key="2">
    <source>
        <dbReference type="ARBA" id="ARBA00022448"/>
    </source>
</evidence>
<feature type="transmembrane region" description="Helical" evidence="10">
    <location>
        <begin position="48"/>
        <end position="70"/>
    </location>
</feature>
<evidence type="ECO:0000256" key="4">
    <source>
        <dbReference type="ARBA" id="ARBA00022692"/>
    </source>
</evidence>
<reference evidence="12 13" key="1">
    <citation type="submission" date="2019-09" db="EMBL/GenBank/DDBJ databases">
        <title>Goodfellowia gen. nov., a new genus of the Pseudonocardineae related to Actinoalloteichus, containing Goodfellowia coeruleoviolacea gen. nov., comb. nov. gen. nov., comb. nov.</title>
        <authorList>
            <person name="Labeda D."/>
        </authorList>
    </citation>
    <scope>NUCLEOTIDE SEQUENCE [LARGE SCALE GENOMIC DNA]</scope>
    <source>
        <strain evidence="12 13">AN110305</strain>
    </source>
</reference>
<dbReference type="InterPro" id="IPR018422">
    <property type="entry name" value="Cation/H_exchanger_CPA1"/>
</dbReference>
<dbReference type="InterPro" id="IPR004705">
    <property type="entry name" value="Cation/H_exchanger_CPA1_bac"/>
</dbReference>
<sequence length="534" mass="56112">MLGLLIAALAVTALARRLNWSAPLLLVAVGMVVSFLPGVPPFELHPELVLTVVLPPLLYSAALDSSYLSLKAAVRPIVGLGVVLVVVTAFAVGYVVHLLMPGLPFAAALALGAVVAPPDAVTAAAIGRQLGLPRGLMTVLSGESLVNDAAALTVYKVAVAAVVGAGGSFARGVGVFGLATVVGIALGLVLGWAAHAVRMRLGDTSLESVFGLTVPFAAYLIAEELHGSGVLAVVAAGLVLGHLSPRASFATRLQAQTVWNTVNLLLETVVFALIGLQLRTVLDGLNASGVALNTVVGKALLVLLAVIVIRVVAVFVLGMLPRVPLIPQRRDRPSWRALLVISWTGMRGVVTLAAAAAIPLTTDSGAPFPGRETIALVAFVVTVGTLLVQGLTLPWLIRRLDVRDPGERGRDAEAEANAREAATAAAMARFDELVAPAAVQLPPEVAAKLSERLRAMERMRAKVAARRLEQTDDEDADGRAGAFTRLRRELLSTQREALVAERDAGRLDDEVMRRVLRELDLEEAALTSSWRSRL</sequence>
<keyword evidence="10" id="KW-0050">Antiport</keyword>
<dbReference type="PANTHER" id="PTHR10110">
    <property type="entry name" value="SODIUM/HYDROGEN EXCHANGER"/>
    <property type="match status" value="1"/>
</dbReference>
<organism evidence="12 13">
    <name type="scientific">Solihabitans fulvus</name>
    <dbReference type="NCBI Taxonomy" id="1892852"/>
    <lineage>
        <taxon>Bacteria</taxon>
        <taxon>Bacillati</taxon>
        <taxon>Actinomycetota</taxon>
        <taxon>Actinomycetes</taxon>
        <taxon>Pseudonocardiales</taxon>
        <taxon>Pseudonocardiaceae</taxon>
        <taxon>Solihabitans</taxon>
    </lineage>
</organism>
<feature type="transmembrane region" description="Helical" evidence="10">
    <location>
        <begin position="146"/>
        <end position="167"/>
    </location>
</feature>
<keyword evidence="7 10" id="KW-0406">Ion transport</keyword>
<comment type="caution">
    <text evidence="12">The sequence shown here is derived from an EMBL/GenBank/DDBJ whole genome shotgun (WGS) entry which is preliminary data.</text>
</comment>
<keyword evidence="9 10" id="KW-0739">Sodium transport</keyword>
<evidence type="ECO:0000256" key="8">
    <source>
        <dbReference type="ARBA" id="ARBA00023136"/>
    </source>
</evidence>
<dbReference type="Proteomes" id="UP000323454">
    <property type="component" value="Unassembled WGS sequence"/>
</dbReference>
<dbReference type="GO" id="GO:0005886">
    <property type="term" value="C:plasma membrane"/>
    <property type="evidence" value="ECO:0007669"/>
    <property type="project" value="UniProtKB-SubCell"/>
</dbReference>
<reference evidence="12 13" key="2">
    <citation type="submission" date="2019-09" db="EMBL/GenBank/DDBJ databases">
        <authorList>
            <person name="Jin C."/>
        </authorList>
    </citation>
    <scope>NUCLEOTIDE SEQUENCE [LARGE SCALE GENOMIC DNA]</scope>
    <source>
        <strain evidence="12 13">AN110305</strain>
    </source>
</reference>
<feature type="transmembrane region" description="Helical" evidence="10">
    <location>
        <begin position="338"/>
        <end position="361"/>
    </location>
</feature>
<keyword evidence="2 10" id="KW-0813">Transport</keyword>
<dbReference type="InterPro" id="IPR006153">
    <property type="entry name" value="Cation/H_exchanger_TM"/>
</dbReference>
<dbReference type="OrthoDB" id="57886at2"/>
<dbReference type="GO" id="GO:0015385">
    <property type="term" value="F:sodium:proton antiporter activity"/>
    <property type="evidence" value="ECO:0007669"/>
    <property type="project" value="InterPro"/>
</dbReference>
<keyword evidence="4 10" id="KW-0812">Transmembrane</keyword>
<evidence type="ECO:0000313" key="12">
    <source>
        <dbReference type="EMBL" id="KAA2260167.1"/>
    </source>
</evidence>
<protein>
    <submittedName>
        <fullName evidence="12">Na+/H+ antiporter</fullName>
    </submittedName>
</protein>
<dbReference type="NCBIfam" id="TIGR00831">
    <property type="entry name" value="a_cpa1"/>
    <property type="match status" value="1"/>
</dbReference>
<evidence type="ECO:0000256" key="10">
    <source>
        <dbReference type="RuleBase" id="RU366002"/>
    </source>
</evidence>
<feature type="transmembrane region" description="Helical" evidence="10">
    <location>
        <begin position="373"/>
        <end position="397"/>
    </location>
</feature>
<feature type="transmembrane region" description="Helical" evidence="10">
    <location>
        <begin position="296"/>
        <end position="317"/>
    </location>
</feature>
<proteinExistence type="inferred from homology"/>
<keyword evidence="6 10" id="KW-0915">Sodium</keyword>
<evidence type="ECO:0000256" key="5">
    <source>
        <dbReference type="ARBA" id="ARBA00022989"/>
    </source>
</evidence>
<gene>
    <name evidence="12" type="ORF">F0L68_20355</name>
</gene>
<name>A0A5B2X9J0_9PSEU</name>
<feature type="transmembrane region" description="Helical" evidence="10">
    <location>
        <begin position="173"/>
        <end position="193"/>
    </location>
</feature>